<dbReference type="PANTHER" id="PTHR46300:SF2">
    <property type="entry name" value="CYTOCHROME P450 MONOOXYGENASE ALNH-RELATED"/>
    <property type="match status" value="1"/>
</dbReference>
<comment type="cofactor">
    <cofactor evidence="1">
        <name>heme</name>
        <dbReference type="ChEBI" id="CHEBI:30413"/>
    </cofactor>
</comment>
<organism evidence="13 14">
    <name type="scientific">Boletus reticuloceps</name>
    <dbReference type="NCBI Taxonomy" id="495285"/>
    <lineage>
        <taxon>Eukaryota</taxon>
        <taxon>Fungi</taxon>
        <taxon>Dikarya</taxon>
        <taxon>Basidiomycota</taxon>
        <taxon>Agaricomycotina</taxon>
        <taxon>Agaricomycetes</taxon>
        <taxon>Agaricomycetidae</taxon>
        <taxon>Boletales</taxon>
        <taxon>Boletineae</taxon>
        <taxon>Boletaceae</taxon>
        <taxon>Boletoideae</taxon>
        <taxon>Boletus</taxon>
    </lineage>
</organism>
<keyword evidence="14" id="KW-1185">Reference proteome</keyword>
<evidence type="ECO:0000313" key="13">
    <source>
        <dbReference type="EMBL" id="KAG6373510.1"/>
    </source>
</evidence>
<comment type="pathway">
    <text evidence="3">Secondary metabolite biosynthesis.</text>
</comment>
<accession>A0A8I2YJY9</accession>
<dbReference type="Pfam" id="PF00067">
    <property type="entry name" value="p450"/>
    <property type="match status" value="1"/>
</dbReference>
<evidence type="ECO:0000256" key="2">
    <source>
        <dbReference type="ARBA" id="ARBA00004167"/>
    </source>
</evidence>
<evidence type="ECO:0000313" key="14">
    <source>
        <dbReference type="Proteomes" id="UP000683000"/>
    </source>
</evidence>
<keyword evidence="8" id="KW-1133">Transmembrane helix</keyword>
<dbReference type="PANTHER" id="PTHR46300">
    <property type="entry name" value="P450, PUTATIVE (EUROFUNG)-RELATED-RELATED"/>
    <property type="match status" value="1"/>
</dbReference>
<dbReference type="SUPFAM" id="SSF48264">
    <property type="entry name" value="Cytochrome P450"/>
    <property type="match status" value="1"/>
</dbReference>
<protein>
    <submittedName>
        <fullName evidence="13">Cytochrome P450</fullName>
    </submittedName>
</protein>
<dbReference type="InterPro" id="IPR050364">
    <property type="entry name" value="Cytochrome_P450_fung"/>
</dbReference>
<keyword evidence="10" id="KW-0408">Iron</keyword>
<dbReference type="GO" id="GO:0016705">
    <property type="term" value="F:oxidoreductase activity, acting on paired donors, with incorporation or reduction of molecular oxygen"/>
    <property type="evidence" value="ECO:0007669"/>
    <property type="project" value="InterPro"/>
</dbReference>
<dbReference type="PRINTS" id="PR00463">
    <property type="entry name" value="EP450I"/>
</dbReference>
<keyword evidence="11" id="KW-0503">Monooxygenase</keyword>
<evidence type="ECO:0000256" key="6">
    <source>
        <dbReference type="ARBA" id="ARBA00022692"/>
    </source>
</evidence>
<comment type="similarity">
    <text evidence="4">Belongs to the cytochrome P450 family.</text>
</comment>
<keyword evidence="7" id="KW-0479">Metal-binding</keyword>
<dbReference type="GO" id="GO:0020037">
    <property type="term" value="F:heme binding"/>
    <property type="evidence" value="ECO:0007669"/>
    <property type="project" value="InterPro"/>
</dbReference>
<dbReference type="EMBL" id="JAGFBS010000022">
    <property type="protein sequence ID" value="KAG6373510.1"/>
    <property type="molecule type" value="Genomic_DNA"/>
</dbReference>
<evidence type="ECO:0000256" key="5">
    <source>
        <dbReference type="ARBA" id="ARBA00022617"/>
    </source>
</evidence>
<keyword evidence="6" id="KW-0812">Transmembrane</keyword>
<evidence type="ECO:0000256" key="3">
    <source>
        <dbReference type="ARBA" id="ARBA00005179"/>
    </source>
</evidence>
<name>A0A8I2YJY9_9AGAM</name>
<dbReference type="GO" id="GO:0005506">
    <property type="term" value="F:iron ion binding"/>
    <property type="evidence" value="ECO:0007669"/>
    <property type="project" value="InterPro"/>
</dbReference>
<dbReference type="InterPro" id="IPR001128">
    <property type="entry name" value="Cyt_P450"/>
</dbReference>
<sequence length="492" mass="55651">MPIEACSRVLCLTRQLQYTRPWNISHFPQVQNLFRWLAISTAEPWLTYTAWKKTYGDLLHVRLLGQSFVILDSEKTARALLDQHSALYLDCPASMVHLNSLFSMGFSTVMLPYGDGWRLHRELFQHAFRAESEARNREAYLRRARTLLANLLDVPEDFEAHIRRVMTLVDLHVTDLSPVRGAILHAFPFLVKSPIWLPGAALWRDAVYAKKLAAQVLDVPFDWVKDHMVQPAAPPSLVADCLAELDYNDDHHDKQEHAIKSTAATVFPDSRRYSSSTLHAFILAMVLCPEVQAKAQAELDSVIGSGRLPQFDDRASLPYVDAFLHELVRWNPLVPLGVPHATSSDDMYGDEDYDIPKGTVVLINVWPERFLSEEGTLKDGPPISANPIFGLGRHICVYPFVPIHWYCTDVPPGPGRFASEAFVWAAAVSILATFRITKMRMGGGREVKVKRQFTTGFVLRPVQFPCMFIRRSDERVEAVRDSVTARDFVSSP</sequence>
<proteinExistence type="inferred from homology"/>
<comment type="subcellular location">
    <subcellularLocation>
        <location evidence="2">Membrane</location>
        <topology evidence="2">Single-pass membrane protein</topology>
    </subcellularLocation>
</comment>
<evidence type="ECO:0000256" key="7">
    <source>
        <dbReference type="ARBA" id="ARBA00022723"/>
    </source>
</evidence>
<evidence type="ECO:0000256" key="9">
    <source>
        <dbReference type="ARBA" id="ARBA00023002"/>
    </source>
</evidence>
<dbReference type="Gene3D" id="1.10.630.10">
    <property type="entry name" value="Cytochrome P450"/>
    <property type="match status" value="1"/>
</dbReference>
<dbReference type="AlphaFoldDB" id="A0A8I2YJY9"/>
<evidence type="ECO:0000256" key="8">
    <source>
        <dbReference type="ARBA" id="ARBA00022989"/>
    </source>
</evidence>
<reference evidence="13" key="1">
    <citation type="submission" date="2021-03" db="EMBL/GenBank/DDBJ databases">
        <title>Evolutionary innovations through gain and loss of genes in the ectomycorrhizal Boletales.</title>
        <authorList>
            <person name="Wu G."/>
            <person name="Miyauchi S."/>
            <person name="Morin E."/>
            <person name="Yang Z.-L."/>
            <person name="Xu J."/>
            <person name="Martin F.M."/>
        </authorList>
    </citation>
    <scope>NUCLEOTIDE SEQUENCE</scope>
    <source>
        <strain evidence="13">BR01</strain>
    </source>
</reference>
<keyword evidence="5" id="KW-0349">Heme</keyword>
<dbReference type="GO" id="GO:0016020">
    <property type="term" value="C:membrane"/>
    <property type="evidence" value="ECO:0007669"/>
    <property type="project" value="UniProtKB-SubCell"/>
</dbReference>
<evidence type="ECO:0000256" key="4">
    <source>
        <dbReference type="ARBA" id="ARBA00010617"/>
    </source>
</evidence>
<dbReference type="GO" id="GO:0004497">
    <property type="term" value="F:monooxygenase activity"/>
    <property type="evidence" value="ECO:0007669"/>
    <property type="project" value="UniProtKB-KW"/>
</dbReference>
<gene>
    <name evidence="13" type="ORF">JVT61DRAFT_6668</name>
</gene>
<evidence type="ECO:0000256" key="12">
    <source>
        <dbReference type="ARBA" id="ARBA00023136"/>
    </source>
</evidence>
<evidence type="ECO:0000256" key="1">
    <source>
        <dbReference type="ARBA" id="ARBA00001971"/>
    </source>
</evidence>
<comment type="caution">
    <text evidence="13">The sequence shown here is derived from an EMBL/GenBank/DDBJ whole genome shotgun (WGS) entry which is preliminary data.</text>
</comment>
<dbReference type="InterPro" id="IPR036396">
    <property type="entry name" value="Cyt_P450_sf"/>
</dbReference>
<evidence type="ECO:0000256" key="11">
    <source>
        <dbReference type="ARBA" id="ARBA00023033"/>
    </source>
</evidence>
<evidence type="ECO:0000256" key="10">
    <source>
        <dbReference type="ARBA" id="ARBA00023004"/>
    </source>
</evidence>
<keyword evidence="9" id="KW-0560">Oxidoreductase</keyword>
<dbReference type="InterPro" id="IPR002401">
    <property type="entry name" value="Cyt_P450_E_grp-I"/>
</dbReference>
<dbReference type="OrthoDB" id="2789670at2759"/>
<dbReference type="Proteomes" id="UP000683000">
    <property type="component" value="Unassembled WGS sequence"/>
</dbReference>
<keyword evidence="12" id="KW-0472">Membrane</keyword>